<evidence type="ECO:0000256" key="3">
    <source>
        <dbReference type="ARBA" id="ARBA00022617"/>
    </source>
</evidence>
<evidence type="ECO:0000256" key="4">
    <source>
        <dbReference type="ARBA" id="ARBA00022723"/>
    </source>
</evidence>
<dbReference type="PANTHER" id="PTHR12743:SF8">
    <property type="entry name" value="PROTEIN HRI1"/>
    <property type="match status" value="1"/>
</dbReference>
<evidence type="ECO:0000256" key="2">
    <source>
        <dbReference type="ARBA" id="ARBA00007255"/>
    </source>
</evidence>
<comment type="similarity">
    <text evidence="2 10">Belongs to the cytochrome c-type heme lyase family.</text>
</comment>
<comment type="subcellular location">
    <subcellularLocation>
        <location evidence="1 10">Mitochondrion inner membrane</location>
    </subcellularLocation>
</comment>
<dbReference type="EMBL" id="JAVEPI010000002">
    <property type="protein sequence ID" value="KAK1444039.1"/>
    <property type="molecule type" value="Genomic_DNA"/>
</dbReference>
<comment type="catalytic activity">
    <reaction evidence="10">
        <text>holo-[cytochrome c] = apo-[cytochrome c] + heme b</text>
        <dbReference type="Rhea" id="RHEA:22648"/>
        <dbReference type="Rhea" id="RHEA-COMP:10725"/>
        <dbReference type="Rhea" id="RHEA-COMP:10726"/>
        <dbReference type="ChEBI" id="CHEBI:29950"/>
        <dbReference type="ChEBI" id="CHEBI:60344"/>
        <dbReference type="ChEBI" id="CHEBI:83739"/>
        <dbReference type="EC" id="4.4.1.17"/>
    </reaction>
</comment>
<evidence type="ECO:0000256" key="5">
    <source>
        <dbReference type="ARBA" id="ARBA00022792"/>
    </source>
</evidence>
<keyword evidence="7 10" id="KW-0496">Mitochondrion</keyword>
<organism evidence="11 12">
    <name type="scientific">Babesia gibsoni</name>
    <dbReference type="NCBI Taxonomy" id="33632"/>
    <lineage>
        <taxon>Eukaryota</taxon>
        <taxon>Sar</taxon>
        <taxon>Alveolata</taxon>
        <taxon>Apicomplexa</taxon>
        <taxon>Aconoidasida</taxon>
        <taxon>Piroplasmida</taxon>
        <taxon>Babesiidae</taxon>
        <taxon>Babesia</taxon>
    </lineage>
</organism>
<evidence type="ECO:0000256" key="7">
    <source>
        <dbReference type="ARBA" id="ARBA00023128"/>
    </source>
</evidence>
<evidence type="ECO:0000313" key="11">
    <source>
        <dbReference type="EMBL" id="KAK1444039.1"/>
    </source>
</evidence>
<evidence type="ECO:0000256" key="1">
    <source>
        <dbReference type="ARBA" id="ARBA00004273"/>
    </source>
</evidence>
<keyword evidence="5 10" id="KW-0999">Mitochondrion inner membrane</keyword>
<keyword evidence="9 10" id="KW-0456">Lyase</keyword>
<dbReference type="GO" id="GO:0005743">
    <property type="term" value="C:mitochondrial inner membrane"/>
    <property type="evidence" value="ECO:0007669"/>
    <property type="project" value="UniProtKB-SubCell"/>
</dbReference>
<dbReference type="Proteomes" id="UP001230268">
    <property type="component" value="Unassembled WGS sequence"/>
</dbReference>
<comment type="function">
    <text evidence="10">Lyase that catalyzes the covalent linking of the heme group to the cytochrome C apoprotein to produce the mature functional cytochrome.</text>
</comment>
<dbReference type="InterPro" id="IPR000511">
    <property type="entry name" value="Holocyt_c/c1_synthase"/>
</dbReference>
<dbReference type="PROSITE" id="PS00822">
    <property type="entry name" value="CYTO_HEME_LYASE_2"/>
    <property type="match status" value="1"/>
</dbReference>
<proteinExistence type="inferred from homology"/>
<dbReference type="EC" id="4.4.1.17" evidence="10"/>
<comment type="caution">
    <text evidence="11">The sequence shown here is derived from an EMBL/GenBank/DDBJ whole genome shotgun (WGS) entry which is preliminary data.</text>
</comment>
<keyword evidence="6 10" id="KW-0408">Iron</keyword>
<gene>
    <name evidence="11" type="ORF">BgAZ_209150</name>
</gene>
<evidence type="ECO:0000256" key="10">
    <source>
        <dbReference type="RuleBase" id="RU363130"/>
    </source>
</evidence>
<evidence type="ECO:0000256" key="6">
    <source>
        <dbReference type="ARBA" id="ARBA00023004"/>
    </source>
</evidence>
<evidence type="ECO:0000256" key="9">
    <source>
        <dbReference type="ARBA" id="ARBA00023239"/>
    </source>
</evidence>
<evidence type="ECO:0000256" key="8">
    <source>
        <dbReference type="ARBA" id="ARBA00023136"/>
    </source>
</evidence>
<dbReference type="GO" id="GO:0004408">
    <property type="term" value="F:holocytochrome-c synthase activity"/>
    <property type="evidence" value="ECO:0007669"/>
    <property type="project" value="UniProtKB-EC"/>
</dbReference>
<reference evidence="11" key="1">
    <citation type="submission" date="2023-08" db="EMBL/GenBank/DDBJ databases">
        <title>Draft sequence of the Babesia gibsoni genome.</title>
        <authorList>
            <person name="Yamagishi J.Y."/>
            <person name="Xuan X.X."/>
        </authorList>
    </citation>
    <scope>NUCLEOTIDE SEQUENCE</scope>
    <source>
        <strain evidence="11">Azabu</strain>
    </source>
</reference>
<dbReference type="AlphaFoldDB" id="A0AAD8PEY8"/>
<dbReference type="Pfam" id="PF01265">
    <property type="entry name" value="Cyto_heme_lyase"/>
    <property type="match status" value="1"/>
</dbReference>
<dbReference type="GO" id="GO:0046872">
    <property type="term" value="F:metal ion binding"/>
    <property type="evidence" value="ECO:0007669"/>
    <property type="project" value="UniProtKB-KW"/>
</dbReference>
<evidence type="ECO:0000313" key="12">
    <source>
        <dbReference type="Proteomes" id="UP001230268"/>
    </source>
</evidence>
<keyword evidence="8 10" id="KW-0472">Membrane</keyword>
<keyword evidence="3 10" id="KW-0349">Heme</keyword>
<accession>A0AAD8PEY8</accession>
<sequence>MEKQIHCPGATGHPRGSHGCVMDFNQANMMPLLPNRALEEAAKGLPTAREVSSIERDDGEKWVYPSPMQFYNALVLKNKTNPDDAPYIPAAVMAHNQVNERSWERVLEWEKRHFKTCPHPNLRRFVGKYDHTSPKSLINRYIFRMGKPFDRHDWYVNRCGREVRYVIDYYDDPKATDDIQVYIDARPALDSPGSFFDRIRALFSRN</sequence>
<keyword evidence="4 10" id="KW-0479">Metal-binding</keyword>
<keyword evidence="12" id="KW-1185">Reference proteome</keyword>
<name>A0AAD8PEY8_BABGI</name>
<dbReference type="PANTHER" id="PTHR12743">
    <property type="entry name" value="CYTOCHROME C1 HEME LYASE"/>
    <property type="match status" value="1"/>
</dbReference>
<protein>
    <recommendedName>
        <fullName evidence="10">Holocytochrome c-type synthase</fullName>
        <ecNumber evidence="10">4.4.1.17</ecNumber>
    </recommendedName>
</protein>